<reference evidence="1" key="1">
    <citation type="submission" date="2021-01" db="EMBL/GenBank/DDBJ databases">
        <title>Whole genome shotgun sequence of Virgisporangium aliadipatigenens NBRC 105644.</title>
        <authorList>
            <person name="Komaki H."/>
            <person name="Tamura T."/>
        </authorList>
    </citation>
    <scope>NUCLEOTIDE SEQUENCE</scope>
    <source>
        <strain evidence="1">NBRC 105644</strain>
    </source>
</reference>
<evidence type="ECO:0000313" key="1">
    <source>
        <dbReference type="EMBL" id="GIJ46403.1"/>
    </source>
</evidence>
<gene>
    <name evidence="1" type="ORF">Val02_32890</name>
</gene>
<dbReference type="RefSeq" id="WP_203899934.1">
    <property type="nucleotide sequence ID" value="NZ_BOPF01000010.1"/>
</dbReference>
<evidence type="ECO:0000313" key="2">
    <source>
        <dbReference type="Proteomes" id="UP000619260"/>
    </source>
</evidence>
<protein>
    <submittedName>
        <fullName evidence="1">Uncharacterized protein</fullName>
    </submittedName>
</protein>
<dbReference type="EMBL" id="BOPF01000010">
    <property type="protein sequence ID" value="GIJ46403.1"/>
    <property type="molecule type" value="Genomic_DNA"/>
</dbReference>
<name>A0A8J3YME3_9ACTN</name>
<dbReference type="Proteomes" id="UP000619260">
    <property type="component" value="Unassembled WGS sequence"/>
</dbReference>
<accession>A0A8J3YME3</accession>
<sequence length="205" mass="21472">MTDQISLTAAELAFLLSVGDTVGDSPAAGLFGFTPDDRTDMMLGAGLGSLLLRHLAVPADDQQIQLGPVVAAIAQGIGRPDVCVQVGMSAEGGTDGVVLFEAGQVRFVVARRAYRCFDIAALDATTDRHEALVELAREFVERHGGGSAAFSTVRRDRWEDHGTVTLSKEGQWAFAPAGDPLAAVYGPTAEDAFARLTTSLTAVPA</sequence>
<proteinExistence type="predicted"/>
<keyword evidence="2" id="KW-1185">Reference proteome</keyword>
<dbReference type="AlphaFoldDB" id="A0A8J3YME3"/>
<comment type="caution">
    <text evidence="1">The sequence shown here is derived from an EMBL/GenBank/DDBJ whole genome shotgun (WGS) entry which is preliminary data.</text>
</comment>
<organism evidence="1 2">
    <name type="scientific">Virgisporangium aliadipatigenens</name>
    <dbReference type="NCBI Taxonomy" id="741659"/>
    <lineage>
        <taxon>Bacteria</taxon>
        <taxon>Bacillati</taxon>
        <taxon>Actinomycetota</taxon>
        <taxon>Actinomycetes</taxon>
        <taxon>Micromonosporales</taxon>
        <taxon>Micromonosporaceae</taxon>
        <taxon>Virgisporangium</taxon>
    </lineage>
</organism>